<dbReference type="InterPro" id="IPR011049">
    <property type="entry name" value="Serralysin-like_metalloprot_C"/>
</dbReference>
<evidence type="ECO:0000313" key="5">
    <source>
        <dbReference type="Proteomes" id="UP000319383"/>
    </source>
</evidence>
<protein>
    <submittedName>
        <fullName evidence="4">Bifunctional hemolysin/adenylate cyclase</fullName>
    </submittedName>
</protein>
<keyword evidence="2" id="KW-0964">Secreted</keyword>
<dbReference type="GO" id="GO:0005509">
    <property type="term" value="F:calcium ion binding"/>
    <property type="evidence" value="ECO:0007669"/>
    <property type="project" value="InterPro"/>
</dbReference>
<gene>
    <name evidence="4" type="primary">cya_1</name>
    <name evidence="4" type="ORF">Mal52_42560</name>
</gene>
<dbReference type="GO" id="GO:0005576">
    <property type="term" value="C:extracellular region"/>
    <property type="evidence" value="ECO:0007669"/>
    <property type="project" value="UniProtKB-SubCell"/>
</dbReference>
<evidence type="ECO:0000256" key="2">
    <source>
        <dbReference type="ARBA" id="ARBA00022525"/>
    </source>
</evidence>
<dbReference type="InterPro" id="IPR001343">
    <property type="entry name" value="Hemolysn_Ca-bd"/>
</dbReference>
<dbReference type="KEGG" id="sdyn:Mal52_42560"/>
<dbReference type="PANTHER" id="PTHR38340">
    <property type="entry name" value="S-LAYER PROTEIN"/>
    <property type="match status" value="1"/>
</dbReference>
<name>A0A517ZTH7_9PLAN</name>
<dbReference type="SUPFAM" id="SSF51120">
    <property type="entry name" value="beta-Roll"/>
    <property type="match status" value="2"/>
</dbReference>
<evidence type="ECO:0000256" key="3">
    <source>
        <dbReference type="SAM" id="MobiDB-lite"/>
    </source>
</evidence>
<proteinExistence type="predicted"/>
<evidence type="ECO:0000313" key="4">
    <source>
        <dbReference type="EMBL" id="QDU45760.1"/>
    </source>
</evidence>
<evidence type="ECO:0000256" key="1">
    <source>
        <dbReference type="ARBA" id="ARBA00004613"/>
    </source>
</evidence>
<comment type="subcellular location">
    <subcellularLocation>
        <location evidence="1">Secreted</location>
    </subcellularLocation>
</comment>
<dbReference type="Gene3D" id="2.150.10.10">
    <property type="entry name" value="Serralysin-like metalloprotease, C-terminal"/>
    <property type="match status" value="4"/>
</dbReference>
<reference evidence="4 5" key="1">
    <citation type="submission" date="2019-02" db="EMBL/GenBank/DDBJ databases">
        <title>Deep-cultivation of Planctomycetes and their phenomic and genomic characterization uncovers novel biology.</title>
        <authorList>
            <person name="Wiegand S."/>
            <person name="Jogler M."/>
            <person name="Boedeker C."/>
            <person name="Pinto D."/>
            <person name="Vollmers J."/>
            <person name="Rivas-Marin E."/>
            <person name="Kohn T."/>
            <person name="Peeters S.H."/>
            <person name="Heuer A."/>
            <person name="Rast P."/>
            <person name="Oberbeckmann S."/>
            <person name="Bunk B."/>
            <person name="Jeske O."/>
            <person name="Meyerdierks A."/>
            <person name="Storesund J.E."/>
            <person name="Kallscheuer N."/>
            <person name="Luecker S."/>
            <person name="Lage O.M."/>
            <person name="Pohl T."/>
            <person name="Merkel B.J."/>
            <person name="Hornburger P."/>
            <person name="Mueller R.-W."/>
            <person name="Bruemmer F."/>
            <person name="Labrenz M."/>
            <person name="Spormann A.M."/>
            <person name="Op den Camp H."/>
            <person name="Overmann J."/>
            <person name="Amann R."/>
            <person name="Jetten M.S.M."/>
            <person name="Mascher T."/>
            <person name="Medema M.H."/>
            <person name="Devos D.P."/>
            <person name="Kaster A.-K."/>
            <person name="Ovreas L."/>
            <person name="Rohde M."/>
            <person name="Galperin M.Y."/>
            <person name="Jogler C."/>
        </authorList>
    </citation>
    <scope>NUCLEOTIDE SEQUENCE [LARGE SCALE GENOMIC DNA]</scope>
    <source>
        <strain evidence="4 5">Mal52</strain>
    </source>
</reference>
<dbReference type="PANTHER" id="PTHR38340:SF1">
    <property type="entry name" value="S-LAYER PROTEIN"/>
    <property type="match status" value="1"/>
</dbReference>
<dbReference type="AlphaFoldDB" id="A0A517ZTH7"/>
<dbReference type="InterPro" id="IPR018511">
    <property type="entry name" value="Hemolysin-typ_Ca-bd_CS"/>
</dbReference>
<dbReference type="PROSITE" id="PS00330">
    <property type="entry name" value="HEMOLYSIN_CALCIUM"/>
    <property type="match status" value="2"/>
</dbReference>
<organism evidence="4 5">
    <name type="scientific">Symmachiella dynata</name>
    <dbReference type="NCBI Taxonomy" id="2527995"/>
    <lineage>
        <taxon>Bacteria</taxon>
        <taxon>Pseudomonadati</taxon>
        <taxon>Planctomycetota</taxon>
        <taxon>Planctomycetia</taxon>
        <taxon>Planctomycetales</taxon>
        <taxon>Planctomycetaceae</taxon>
        <taxon>Symmachiella</taxon>
    </lineage>
</organism>
<dbReference type="EMBL" id="CP036276">
    <property type="protein sequence ID" value="QDU45760.1"/>
    <property type="molecule type" value="Genomic_DNA"/>
</dbReference>
<dbReference type="Pfam" id="PF00353">
    <property type="entry name" value="HemolysinCabind"/>
    <property type="match status" value="6"/>
</dbReference>
<dbReference type="RefSeq" id="WP_197534350.1">
    <property type="nucleotide sequence ID" value="NZ_CP036276.1"/>
</dbReference>
<dbReference type="Proteomes" id="UP000319383">
    <property type="component" value="Chromosome"/>
</dbReference>
<feature type="region of interest" description="Disordered" evidence="3">
    <location>
        <begin position="263"/>
        <end position="285"/>
    </location>
</feature>
<keyword evidence="5" id="KW-1185">Reference proteome</keyword>
<dbReference type="InterPro" id="IPR050557">
    <property type="entry name" value="RTX_toxin/Mannuronan_C5-epim"/>
</dbReference>
<accession>A0A517ZTH7</accession>
<sequence length="330" mass="36030">MSHRTHRQNVRSMRFENLEDRRLMAGSVDIHLDGANLEVIGTADRDKLSVFYDDSGQTIHVKAYEYVGGYWVESQHREFDADDIAFIRIRGAGDDDVIYNSTEKDSEIFGGAGNDWIYGGAGVDSIYGKEGDDTIYGNSGDDYLRGDEGDDYIKGNKGDDVVDAGQGDDYVVGGQGDDILMGSFGNDTLKGRDGNDALIGHSGNDRIYGEAGDDTLLGMEGNDWLAGGHGDDVLRGGSGRDTLLGNLGDDRLYGESGTDYLKGQDGNDYLNGGSKNSSDGERDYMWGGPGADTFVQHWHFRPSSANRPFVIGYLEETIYDFNGFAGDRYE</sequence>
<dbReference type="PRINTS" id="PR00313">
    <property type="entry name" value="CABNDNGRPT"/>
</dbReference>